<dbReference type="EMBL" id="BLYI01000010">
    <property type="protein sequence ID" value="GFO84242.1"/>
    <property type="molecule type" value="Genomic_DNA"/>
</dbReference>
<organism evidence="1 2">
    <name type="scientific">Anaerostipes butyraticus</name>
    <dbReference type="NCBI Taxonomy" id="645466"/>
    <lineage>
        <taxon>Bacteria</taxon>
        <taxon>Bacillati</taxon>
        <taxon>Bacillota</taxon>
        <taxon>Clostridia</taxon>
        <taxon>Lachnospirales</taxon>
        <taxon>Lachnospiraceae</taxon>
        <taxon>Anaerostipes</taxon>
    </lineage>
</organism>
<accession>A0A916Q4P5</accession>
<protein>
    <submittedName>
        <fullName evidence="1">Uncharacterized protein</fullName>
    </submittedName>
</protein>
<keyword evidence="2" id="KW-1185">Reference proteome</keyword>
<reference evidence="1" key="1">
    <citation type="submission" date="2020-06" db="EMBL/GenBank/DDBJ databases">
        <title>Characterization of fructooligosaccharide metabolism and fructooligosaccharide-degrading enzymes in human commensal butyrate producers.</title>
        <authorList>
            <person name="Tanno H."/>
            <person name="Fujii T."/>
            <person name="Hirano K."/>
            <person name="Maeno S."/>
            <person name="Tonozuka T."/>
            <person name="Sakamoto M."/>
            <person name="Ohkuma M."/>
            <person name="Tochio T."/>
            <person name="Endo A."/>
        </authorList>
    </citation>
    <scope>NUCLEOTIDE SEQUENCE</scope>
    <source>
        <strain evidence="1">JCM 17466</strain>
    </source>
</reference>
<evidence type="ECO:0000313" key="1">
    <source>
        <dbReference type="EMBL" id="GFO84242.1"/>
    </source>
</evidence>
<evidence type="ECO:0000313" key="2">
    <source>
        <dbReference type="Proteomes" id="UP000613208"/>
    </source>
</evidence>
<dbReference type="InterPro" id="IPR049886">
    <property type="entry name" value="CFI_box_CTERM_dom"/>
</dbReference>
<dbReference type="RefSeq" id="WP_201309987.1">
    <property type="nucleotide sequence ID" value="NZ_BLYI01000010.1"/>
</dbReference>
<proteinExistence type="predicted"/>
<gene>
    <name evidence="1" type="ORF">ANBU17_05890</name>
</gene>
<name>A0A916Q4P5_9FIRM</name>
<dbReference type="Proteomes" id="UP000613208">
    <property type="component" value="Unassembled WGS sequence"/>
</dbReference>
<sequence>MSYYAAEGTCGSCEYYEYEGENVKGYCSFYRTYYYSNDSCRNWRKGNNAYSGGGCFLTTACCEYKGLEDDCYELQMMRKFRDTYLSQKKYGREIIKLYYKDAPGIIEAIEKSVAKETIYEEIYQKIKVIINLIEQKDYDEAVIHYMLMVYKLKKI</sequence>
<dbReference type="NCBIfam" id="NF041770">
    <property type="entry name" value="CFI_box_CTERM"/>
    <property type="match status" value="1"/>
</dbReference>
<dbReference type="AlphaFoldDB" id="A0A916Q4P5"/>
<comment type="caution">
    <text evidence="1">The sequence shown here is derived from an EMBL/GenBank/DDBJ whole genome shotgun (WGS) entry which is preliminary data.</text>
</comment>